<keyword evidence="3" id="KW-1185">Reference proteome</keyword>
<name>A0A4V4H016_9BACT</name>
<keyword evidence="1" id="KW-0175">Coiled coil</keyword>
<feature type="coiled-coil region" evidence="1">
    <location>
        <begin position="131"/>
        <end position="158"/>
    </location>
</feature>
<accession>A0A4V4H016</accession>
<sequence>MKPTTIDHPFRIIKLEYNSEAPLSAFEQEALEKYIDLHNNCQAYNQVLTKLLNYYSTTGKTLQQLQAIFDNLQNEYLLLTPMLHYLQEGDPLTENEIESIDESERVCYDTQPLLTQLHNFNHSYDAYYDGLRAAETECAGTEQQQEKLEKQFDEFNDNYFNIIIRDYARMEIDSASLDEDFDNFRGAFCDMTGLADKLYDVRAEFLDSHIQLHNKIAELDKGIVALFSAINGESNSSSNPN</sequence>
<evidence type="ECO:0000313" key="3">
    <source>
        <dbReference type="Proteomes" id="UP000306918"/>
    </source>
</evidence>
<dbReference type="EMBL" id="STFF01000007">
    <property type="protein sequence ID" value="THU34856.1"/>
    <property type="molecule type" value="Genomic_DNA"/>
</dbReference>
<comment type="caution">
    <text evidence="2">The sequence shown here is derived from an EMBL/GenBank/DDBJ whole genome shotgun (WGS) entry which is preliminary data.</text>
</comment>
<reference evidence="2 3" key="1">
    <citation type="submission" date="2019-04" db="EMBL/GenBank/DDBJ databases">
        <title>Niastella caeni sp. nov., isolated from activated sludge.</title>
        <authorList>
            <person name="Sheng M."/>
        </authorList>
    </citation>
    <scope>NUCLEOTIDE SEQUENCE [LARGE SCALE GENOMIC DNA]</scope>
    <source>
        <strain evidence="2 3">HX-2-15</strain>
    </source>
</reference>
<gene>
    <name evidence="2" type="ORF">FAM09_22955</name>
</gene>
<dbReference type="AlphaFoldDB" id="A0A4V4H016"/>
<evidence type="ECO:0000313" key="2">
    <source>
        <dbReference type="EMBL" id="THU34856.1"/>
    </source>
</evidence>
<dbReference type="OrthoDB" id="648971at2"/>
<proteinExistence type="predicted"/>
<organism evidence="2 3">
    <name type="scientific">Niastella caeni</name>
    <dbReference type="NCBI Taxonomy" id="2569763"/>
    <lineage>
        <taxon>Bacteria</taxon>
        <taxon>Pseudomonadati</taxon>
        <taxon>Bacteroidota</taxon>
        <taxon>Chitinophagia</taxon>
        <taxon>Chitinophagales</taxon>
        <taxon>Chitinophagaceae</taxon>
        <taxon>Niastella</taxon>
    </lineage>
</organism>
<evidence type="ECO:0000256" key="1">
    <source>
        <dbReference type="SAM" id="Coils"/>
    </source>
</evidence>
<protein>
    <submittedName>
        <fullName evidence="2">Uncharacterized protein</fullName>
    </submittedName>
</protein>
<dbReference type="Proteomes" id="UP000306918">
    <property type="component" value="Unassembled WGS sequence"/>
</dbReference>
<dbReference type="RefSeq" id="WP_136579499.1">
    <property type="nucleotide sequence ID" value="NZ_STFF01000007.1"/>
</dbReference>